<dbReference type="SUPFAM" id="SSF56935">
    <property type="entry name" value="Porins"/>
    <property type="match status" value="1"/>
</dbReference>
<dbReference type="AlphaFoldDB" id="K0XBF8"/>
<dbReference type="EMBL" id="ADLE01000007">
    <property type="protein sequence ID" value="EJZ65099.1"/>
    <property type="molecule type" value="Genomic_DNA"/>
</dbReference>
<dbReference type="Gene3D" id="2.60.40.1120">
    <property type="entry name" value="Carboxypeptidase-like, regulatory domain"/>
    <property type="match status" value="1"/>
</dbReference>
<proteinExistence type="inferred from homology"/>
<evidence type="ECO:0000313" key="13">
    <source>
        <dbReference type="EMBL" id="EJZ65099.1"/>
    </source>
</evidence>
<dbReference type="SUPFAM" id="SSF49464">
    <property type="entry name" value="Carboxypeptidase regulatory domain-like"/>
    <property type="match status" value="1"/>
</dbReference>
<feature type="domain" description="TonB-dependent receptor plug" evidence="12">
    <location>
        <begin position="113"/>
        <end position="228"/>
    </location>
</feature>
<keyword evidence="6 8" id="KW-0472">Membrane</keyword>
<dbReference type="InterPro" id="IPR039426">
    <property type="entry name" value="TonB-dep_rcpt-like"/>
</dbReference>
<dbReference type="Pfam" id="PF07715">
    <property type="entry name" value="Plug"/>
    <property type="match status" value="1"/>
</dbReference>
<dbReference type="Gene3D" id="2.40.170.20">
    <property type="entry name" value="TonB-dependent receptor, beta-barrel domain"/>
    <property type="match status" value="1"/>
</dbReference>
<dbReference type="PROSITE" id="PS52016">
    <property type="entry name" value="TONB_DEPENDENT_REC_3"/>
    <property type="match status" value="1"/>
</dbReference>
<dbReference type="GO" id="GO:0009279">
    <property type="term" value="C:cell outer membrane"/>
    <property type="evidence" value="ECO:0007669"/>
    <property type="project" value="UniProtKB-SubCell"/>
</dbReference>
<evidence type="ECO:0000256" key="9">
    <source>
        <dbReference type="RuleBase" id="RU003357"/>
    </source>
</evidence>
<dbReference type="eggNOG" id="COG4771">
    <property type="taxonomic scope" value="Bacteria"/>
</dbReference>
<evidence type="ECO:0000256" key="3">
    <source>
        <dbReference type="ARBA" id="ARBA00022452"/>
    </source>
</evidence>
<evidence type="ECO:0000256" key="10">
    <source>
        <dbReference type="SAM" id="SignalP"/>
    </source>
</evidence>
<dbReference type="Pfam" id="PF00593">
    <property type="entry name" value="TonB_dep_Rec_b-barrel"/>
    <property type="match status" value="1"/>
</dbReference>
<sequence length="983" mass="108970">MKIRSGLLLGLCCLSWSLSAQRMAVQGTVVDSSGEPVIGANVIVRGSSAGVATDLDGRFRLDVVPDATLVVSYLGYNTQEVPVNNRSQITIVLQENAVALQEVVAIGYGTVRKSDATGSVTLVKPDEINAGLATSAQDLLVGKTPGVVVTLNGGKPEGGADIRIRGGSSLNATNDPLIVIDGVPVDNSGVTGMSNSLSMISPDNIESFTILKDASATAIYGSRASNGVIIITTKRGQSGKPQINFTANMYVNTPRNKVGVLDGDQFRQVITDYYGEGSPAYNLLGTANTNWQDEILRTSVSSDYNLSVGGTYKILPYRVAVSYTNQNGILKTSAMDRVTASITLNPKFFDNTLSVTANVKGFYMHNRFADEGAIGGAVSFDPSQSVRVDNLPIGNGYFTWLKPGTDEFIGIAPVNPVSLIDERSMKADVYRSVGNLQLDYVMPFLPALHANLNLGYDVSHSIQHNLMTPDSPLTYKENKKTGLGQDERLRQLKRNLLLDFYLNYKQDFESIHSRLDAMAGYSWQRFYKDGGTRTTLMPDKEQWFVSSYTDHLQLISFFGRVNYTYKDTYLFTVTLRGDATSRFSKDNRWGAFPAVALGWKIINEPFMERATSFMSELKLRLGYGITGQQDISDSYFPYMPLFTIGYPTASYPFGDQYYYTIRPNGYDPNIKWEETTTWNAGIDFGFLNNRITGSLDYYYRETNDLISRIPVPAGSNLTNEIYTNVGRLRNEGIEFNIQAKVIDNKDFTWDLGMNVAWNSNKITKLNKSESADYYIPVGGIGGGTGNTVQAHKVGYPAYSYLLYEQVYDADGNPIEGLYADRNGDGVIDESDKYIHHSRDPKVVIGINSTMNWKNFDFGISLRANLGNYVYDNVLSQNSIYSAMYNSAGFLSNIMRRGAKFETQQYMSDYYLKNAGFLRCDNISLGYTWKHLLDDALRLRVYGAVQNPFVITKYKGLDPEVFSGIDNNVYPRPTTYTLGVVLTY</sequence>
<name>K0XBF8_9BACT</name>
<evidence type="ECO:0000256" key="2">
    <source>
        <dbReference type="ARBA" id="ARBA00022448"/>
    </source>
</evidence>
<dbReference type="PATRIC" id="fig|742726.3.peg.890"/>
<dbReference type="Gene3D" id="2.170.130.10">
    <property type="entry name" value="TonB-dependent receptor, plug domain"/>
    <property type="match status" value="1"/>
</dbReference>
<comment type="subcellular location">
    <subcellularLocation>
        <location evidence="1 8">Cell outer membrane</location>
        <topology evidence="1 8">Multi-pass membrane protein</topology>
    </subcellularLocation>
</comment>
<dbReference type="InterPro" id="IPR037066">
    <property type="entry name" value="Plug_dom_sf"/>
</dbReference>
<evidence type="ECO:0000256" key="1">
    <source>
        <dbReference type="ARBA" id="ARBA00004571"/>
    </source>
</evidence>
<dbReference type="Proteomes" id="UP000006044">
    <property type="component" value="Unassembled WGS sequence"/>
</dbReference>
<protein>
    <submittedName>
        <fullName evidence="13">SusC/RagA family TonB-linked outer membrane protein</fullName>
    </submittedName>
</protein>
<feature type="signal peptide" evidence="10">
    <location>
        <begin position="1"/>
        <end position="20"/>
    </location>
</feature>
<keyword evidence="4 8" id="KW-0812">Transmembrane</keyword>
<dbReference type="Pfam" id="PF13715">
    <property type="entry name" value="CarbopepD_reg_2"/>
    <property type="match status" value="1"/>
</dbReference>
<dbReference type="InterPro" id="IPR000531">
    <property type="entry name" value="Beta-barrel_TonB"/>
</dbReference>
<dbReference type="InterPro" id="IPR023996">
    <property type="entry name" value="TonB-dep_OMP_SusC/RagA"/>
</dbReference>
<reference evidence="13 14" key="1">
    <citation type="submission" date="2012-08" db="EMBL/GenBank/DDBJ databases">
        <title>The Genome Sequence of Barnesiella intestinihominis YIT 11860.</title>
        <authorList>
            <consortium name="The Broad Institute Genome Sequencing Platform"/>
            <person name="Earl A."/>
            <person name="Ward D."/>
            <person name="Feldgarden M."/>
            <person name="Gevers D."/>
            <person name="Morotomi M."/>
            <person name="Walker B."/>
            <person name="Young S.K."/>
            <person name="Zeng Q."/>
            <person name="Gargeya S."/>
            <person name="Fitzgerald M."/>
            <person name="Haas B."/>
            <person name="Abouelleil A."/>
            <person name="Alvarado L."/>
            <person name="Arachchi H.M."/>
            <person name="Berlin A.M."/>
            <person name="Chapman S.B."/>
            <person name="Goldberg J."/>
            <person name="Griggs A."/>
            <person name="Gujja S."/>
            <person name="Hansen M."/>
            <person name="Howarth C."/>
            <person name="Imamovic A."/>
            <person name="Larimer J."/>
            <person name="McCowen C."/>
            <person name="Montmayeur A."/>
            <person name="Murphy C."/>
            <person name="Neiman D."/>
            <person name="Pearson M."/>
            <person name="Priest M."/>
            <person name="Roberts A."/>
            <person name="Saif S."/>
            <person name="Shea T."/>
            <person name="Sisk P."/>
            <person name="Sykes S."/>
            <person name="Wortman J."/>
            <person name="Nusbaum C."/>
            <person name="Birren B."/>
        </authorList>
    </citation>
    <scope>NUCLEOTIDE SEQUENCE [LARGE SCALE GENOMIC DNA]</scope>
    <source>
        <strain evidence="13 14">YIT 11860</strain>
    </source>
</reference>
<keyword evidence="7 8" id="KW-0998">Cell outer membrane</keyword>
<dbReference type="HOGENOM" id="CLU_004317_0_2_10"/>
<dbReference type="InterPro" id="IPR023997">
    <property type="entry name" value="TonB-dep_OMP_SusC/RagA_CS"/>
</dbReference>
<keyword evidence="5 9" id="KW-0798">TonB box</keyword>
<evidence type="ECO:0000256" key="6">
    <source>
        <dbReference type="ARBA" id="ARBA00023136"/>
    </source>
</evidence>
<evidence type="ECO:0000256" key="5">
    <source>
        <dbReference type="ARBA" id="ARBA00023077"/>
    </source>
</evidence>
<keyword evidence="14" id="KW-1185">Reference proteome</keyword>
<gene>
    <name evidence="13" type="ORF">HMPREF9448_00829</name>
</gene>
<dbReference type="InterPro" id="IPR012910">
    <property type="entry name" value="Plug_dom"/>
</dbReference>
<dbReference type="STRING" id="742726.HMPREF9448_00829"/>
<dbReference type="NCBIfam" id="TIGR04057">
    <property type="entry name" value="SusC_RagA_signa"/>
    <property type="match status" value="1"/>
</dbReference>
<accession>K0XBF8</accession>
<dbReference type="FunFam" id="2.60.40.1120:FF:000003">
    <property type="entry name" value="Outer membrane protein Omp121"/>
    <property type="match status" value="1"/>
</dbReference>
<evidence type="ECO:0000259" key="12">
    <source>
        <dbReference type="Pfam" id="PF07715"/>
    </source>
</evidence>
<evidence type="ECO:0000259" key="11">
    <source>
        <dbReference type="Pfam" id="PF00593"/>
    </source>
</evidence>
<comment type="similarity">
    <text evidence="8 9">Belongs to the TonB-dependent receptor family.</text>
</comment>
<dbReference type="InterPro" id="IPR008969">
    <property type="entry name" value="CarboxyPept-like_regulatory"/>
</dbReference>
<evidence type="ECO:0000313" key="14">
    <source>
        <dbReference type="Proteomes" id="UP000006044"/>
    </source>
</evidence>
<keyword evidence="10" id="KW-0732">Signal</keyword>
<evidence type="ECO:0000256" key="7">
    <source>
        <dbReference type="ARBA" id="ARBA00023237"/>
    </source>
</evidence>
<evidence type="ECO:0000256" key="8">
    <source>
        <dbReference type="PROSITE-ProRule" id="PRU01360"/>
    </source>
</evidence>
<evidence type="ECO:0000256" key="4">
    <source>
        <dbReference type="ARBA" id="ARBA00022692"/>
    </source>
</evidence>
<feature type="chain" id="PRO_5003843740" evidence="10">
    <location>
        <begin position="21"/>
        <end position="983"/>
    </location>
</feature>
<dbReference type="NCBIfam" id="TIGR04056">
    <property type="entry name" value="OMP_RagA_SusC"/>
    <property type="match status" value="1"/>
</dbReference>
<keyword evidence="2 8" id="KW-0813">Transport</keyword>
<organism evidence="13 14">
    <name type="scientific">Barnesiella intestinihominis YIT 11860</name>
    <dbReference type="NCBI Taxonomy" id="742726"/>
    <lineage>
        <taxon>Bacteria</taxon>
        <taxon>Pseudomonadati</taxon>
        <taxon>Bacteroidota</taxon>
        <taxon>Bacteroidia</taxon>
        <taxon>Bacteroidales</taxon>
        <taxon>Barnesiellaceae</taxon>
        <taxon>Barnesiella</taxon>
    </lineage>
</organism>
<comment type="caution">
    <text evidence="13">The sequence shown here is derived from an EMBL/GenBank/DDBJ whole genome shotgun (WGS) entry which is preliminary data.</text>
</comment>
<feature type="domain" description="TonB-dependent receptor-like beta-barrel" evidence="11">
    <location>
        <begin position="392"/>
        <end position="943"/>
    </location>
</feature>
<keyword evidence="3 8" id="KW-1134">Transmembrane beta strand</keyword>
<dbReference type="InterPro" id="IPR036942">
    <property type="entry name" value="Beta-barrel_TonB_sf"/>
</dbReference>